<dbReference type="AlphaFoldDB" id="A0A1I0HMJ1"/>
<reference evidence="3 4" key="1">
    <citation type="submission" date="2016-10" db="EMBL/GenBank/DDBJ databases">
        <authorList>
            <person name="de Groot N.N."/>
        </authorList>
    </citation>
    <scope>NUCLEOTIDE SEQUENCE [LARGE SCALE GENOMIC DNA]</scope>
    <source>
        <strain evidence="3 4">DSM 19706</strain>
    </source>
</reference>
<dbReference type="EMBL" id="FOHK01000017">
    <property type="protein sequence ID" value="SET85143.1"/>
    <property type="molecule type" value="Genomic_DNA"/>
</dbReference>
<dbReference type="RefSeq" id="WP_093331938.1">
    <property type="nucleotide sequence ID" value="NZ_AP027363.1"/>
</dbReference>
<keyword evidence="1" id="KW-0732">Signal</keyword>
<evidence type="ECO:0000256" key="1">
    <source>
        <dbReference type="SAM" id="SignalP"/>
    </source>
</evidence>
<dbReference type="InterPro" id="IPR025491">
    <property type="entry name" value="DUF4382"/>
</dbReference>
<dbReference type="STRING" id="349064.SAMN05660429_02851"/>
<evidence type="ECO:0000313" key="4">
    <source>
        <dbReference type="Proteomes" id="UP000199308"/>
    </source>
</evidence>
<proteinExistence type="predicted"/>
<dbReference type="PROSITE" id="PS51257">
    <property type="entry name" value="PROKAR_LIPOPROTEIN"/>
    <property type="match status" value="1"/>
</dbReference>
<dbReference type="Proteomes" id="UP000199308">
    <property type="component" value="Unassembled WGS sequence"/>
</dbReference>
<sequence length="322" mass="34618">MTKNKYLIPLLLSAGLLAACDDSDSQYTDFNLAISDAPVDDLTSVIVCFNAVELNGQSDLTFEVGQDEAAIAANDICKDEQGNTIPNTVGIDLFEYTGMDAISFISSAQIEAGEYSQLRLQMSPGSYAIIKGTENTDNVETVPVVVPSNELKLDGFTAAIGGVLNFTVEFDLRQGMTNPVGKEEYFLKPRAVRLVDNSEIGHITGDVAESFLLDNSCRYAPADLTEPVAAVYLFENADVALEDLADHGGAESEQALTSVGVFYDGVDSYNFEIGYVNAGTYGIAVTCDTTDNPEEDDVVEFLELKAIDVLESNEPTNVTFGL</sequence>
<evidence type="ECO:0000313" key="3">
    <source>
        <dbReference type="EMBL" id="SET85143.1"/>
    </source>
</evidence>
<protein>
    <recommendedName>
        <fullName evidence="2">DUF4382 domain-containing protein</fullName>
    </recommendedName>
</protein>
<dbReference type="OrthoDB" id="7062064at2"/>
<keyword evidence="4" id="KW-1185">Reference proteome</keyword>
<feature type="signal peptide" evidence="1">
    <location>
        <begin position="1"/>
        <end position="19"/>
    </location>
</feature>
<name>A0A1I0HMJ1_THASX</name>
<accession>A0A1I0HMJ1</accession>
<organism evidence="3 4">
    <name type="scientific">Thalassotalea agarivorans</name>
    <name type="common">Thalassomonas agarivorans</name>
    <dbReference type="NCBI Taxonomy" id="349064"/>
    <lineage>
        <taxon>Bacteria</taxon>
        <taxon>Pseudomonadati</taxon>
        <taxon>Pseudomonadota</taxon>
        <taxon>Gammaproteobacteria</taxon>
        <taxon>Alteromonadales</taxon>
        <taxon>Colwelliaceae</taxon>
        <taxon>Thalassotalea</taxon>
    </lineage>
</organism>
<dbReference type="Pfam" id="PF14321">
    <property type="entry name" value="DUF4382"/>
    <property type="match status" value="1"/>
</dbReference>
<feature type="chain" id="PRO_5011509223" description="DUF4382 domain-containing protein" evidence="1">
    <location>
        <begin position="20"/>
        <end position="322"/>
    </location>
</feature>
<feature type="domain" description="DUF4382" evidence="2">
    <location>
        <begin position="29"/>
        <end position="189"/>
    </location>
</feature>
<gene>
    <name evidence="3" type="ORF">SAMN05660429_02851</name>
</gene>
<evidence type="ECO:0000259" key="2">
    <source>
        <dbReference type="Pfam" id="PF14321"/>
    </source>
</evidence>